<accession>A0ABD1E4H7</accession>
<reference evidence="2 3" key="1">
    <citation type="submission" date="2024-05" db="EMBL/GenBank/DDBJ databases">
        <title>Genetic variation in Jamaican populations of the coffee berry borer (Hypothenemus hampei).</title>
        <authorList>
            <person name="Errbii M."/>
            <person name="Myrie A."/>
        </authorList>
    </citation>
    <scope>NUCLEOTIDE SEQUENCE [LARGE SCALE GENOMIC DNA]</scope>
    <source>
        <strain evidence="2">JA-Hopewell-2020-01-JO</strain>
        <tissue evidence="2">Whole body</tissue>
    </source>
</reference>
<gene>
    <name evidence="2" type="ORF">ABEB36_014393</name>
</gene>
<protein>
    <submittedName>
        <fullName evidence="2">Uncharacterized protein</fullName>
    </submittedName>
</protein>
<feature type="region of interest" description="Disordered" evidence="1">
    <location>
        <begin position="110"/>
        <end position="155"/>
    </location>
</feature>
<dbReference type="AlphaFoldDB" id="A0ABD1E4H7"/>
<evidence type="ECO:0000313" key="2">
    <source>
        <dbReference type="EMBL" id="KAL1489509.1"/>
    </source>
</evidence>
<dbReference type="EMBL" id="JBDJPC010000012">
    <property type="protein sequence ID" value="KAL1489509.1"/>
    <property type="molecule type" value="Genomic_DNA"/>
</dbReference>
<organism evidence="2 3">
    <name type="scientific">Hypothenemus hampei</name>
    <name type="common">Coffee berry borer</name>
    <dbReference type="NCBI Taxonomy" id="57062"/>
    <lineage>
        <taxon>Eukaryota</taxon>
        <taxon>Metazoa</taxon>
        <taxon>Ecdysozoa</taxon>
        <taxon>Arthropoda</taxon>
        <taxon>Hexapoda</taxon>
        <taxon>Insecta</taxon>
        <taxon>Pterygota</taxon>
        <taxon>Neoptera</taxon>
        <taxon>Endopterygota</taxon>
        <taxon>Coleoptera</taxon>
        <taxon>Polyphaga</taxon>
        <taxon>Cucujiformia</taxon>
        <taxon>Curculionidae</taxon>
        <taxon>Scolytinae</taxon>
        <taxon>Hypothenemus</taxon>
    </lineage>
</organism>
<dbReference type="Proteomes" id="UP001566132">
    <property type="component" value="Unassembled WGS sequence"/>
</dbReference>
<feature type="region of interest" description="Disordered" evidence="1">
    <location>
        <begin position="1"/>
        <end position="37"/>
    </location>
</feature>
<sequence>MSIFDLPTTPATEGEIDQSAPNEGDPELLNKTPDNKNMYMALASTPVEDHNHPTTEDHINLAESRQVLTGIVEANQRCLPSTGKEADDSSGDEWIRELVKRTRRENDAVLDAKAAAPIQAERDDDSPRDREVARKKKKVNSPKDTYQTKDDAGQKMPGINMLLTDIYEEVQTLQEIINQTQNPSNELKETILTIIKMIAEAKKHSNRGKVNDVSETIKYTNITNQYIEEEIAGKITRQTALHCEQIEEKNKELKALQKRKRNSS</sequence>
<evidence type="ECO:0000313" key="3">
    <source>
        <dbReference type="Proteomes" id="UP001566132"/>
    </source>
</evidence>
<proteinExistence type="predicted"/>
<name>A0ABD1E4H7_HYPHA</name>
<keyword evidence="3" id="KW-1185">Reference proteome</keyword>
<evidence type="ECO:0000256" key="1">
    <source>
        <dbReference type="SAM" id="MobiDB-lite"/>
    </source>
</evidence>
<comment type="caution">
    <text evidence="2">The sequence shown here is derived from an EMBL/GenBank/DDBJ whole genome shotgun (WGS) entry which is preliminary data.</text>
</comment>